<dbReference type="EMBL" id="CP102480">
    <property type="protein sequence ID" value="UUX49322.1"/>
    <property type="molecule type" value="Genomic_DNA"/>
</dbReference>
<dbReference type="KEGG" id="naci:NUH88_18220"/>
<feature type="binding site" evidence="11">
    <location>
        <position position="149"/>
    </location>
    <ligand>
        <name>S-adenosyl-L-methionine</name>
        <dbReference type="ChEBI" id="CHEBI:59789"/>
    </ligand>
</feature>
<dbReference type="Proteomes" id="UP001060336">
    <property type="component" value="Chromosome"/>
</dbReference>
<dbReference type="PANTHER" id="PTHR10920:SF18">
    <property type="entry name" value="RRNA METHYLTRANSFERASE 2, MITOCHONDRIAL"/>
    <property type="match status" value="1"/>
</dbReference>
<feature type="binding site" evidence="11">
    <location>
        <position position="86"/>
    </location>
    <ligand>
        <name>S-adenosyl-L-methionine</name>
        <dbReference type="ChEBI" id="CHEBI:59789"/>
    </ligand>
</feature>
<keyword evidence="1 11" id="KW-0698">rRNA processing</keyword>
<evidence type="ECO:0000256" key="3">
    <source>
        <dbReference type="ARBA" id="ARBA00022679"/>
    </source>
</evidence>
<dbReference type="AlphaFoldDB" id="A0A9J7AR14"/>
<evidence type="ECO:0000256" key="6">
    <source>
        <dbReference type="ARBA" id="ARBA00038861"/>
    </source>
</evidence>
<accession>A0A9J7AR14</accession>
<proteinExistence type="inferred from homology"/>
<dbReference type="EC" id="2.1.1.166" evidence="6 11"/>
<dbReference type="SUPFAM" id="SSF53335">
    <property type="entry name" value="S-adenosyl-L-methionine-dependent methyltransferases"/>
    <property type="match status" value="1"/>
</dbReference>
<comment type="function">
    <text evidence="5 11">Specifically methylates the uridine in position 2552 of 23S rRNA at the 2'-O position of the ribose in the fully assembled 50S ribosomal subunit.</text>
</comment>
<evidence type="ECO:0000313" key="16">
    <source>
        <dbReference type="Proteomes" id="UP001060336"/>
    </source>
</evidence>
<keyword evidence="16" id="KW-1185">Reference proteome</keyword>
<evidence type="ECO:0000256" key="2">
    <source>
        <dbReference type="ARBA" id="ARBA00022603"/>
    </source>
</evidence>
<feature type="region of interest" description="Disordered" evidence="13">
    <location>
        <begin position="1"/>
        <end position="35"/>
    </location>
</feature>
<evidence type="ECO:0000256" key="9">
    <source>
        <dbReference type="ARBA" id="ARBA00042745"/>
    </source>
</evidence>
<dbReference type="InterPro" id="IPR015507">
    <property type="entry name" value="rRNA-MeTfrase_E"/>
</dbReference>
<dbReference type="InterPro" id="IPR050082">
    <property type="entry name" value="RNA_methyltr_RlmE"/>
</dbReference>
<evidence type="ECO:0000256" key="4">
    <source>
        <dbReference type="ARBA" id="ARBA00022691"/>
    </source>
</evidence>
<dbReference type="Gene3D" id="3.40.50.150">
    <property type="entry name" value="Vaccinia Virus protein VP39"/>
    <property type="match status" value="1"/>
</dbReference>
<evidence type="ECO:0000256" key="11">
    <source>
        <dbReference type="HAMAP-Rule" id="MF_01547"/>
    </source>
</evidence>
<keyword evidence="2 11" id="KW-0489">Methyltransferase</keyword>
<feature type="active site" description="Proton acceptor" evidence="11 12">
    <location>
        <position position="189"/>
    </location>
</feature>
<keyword evidence="3 11" id="KW-0808">Transferase</keyword>
<dbReference type="GO" id="GO:0008650">
    <property type="term" value="F:rRNA (uridine-2'-O-)-methyltransferase activity"/>
    <property type="evidence" value="ECO:0007669"/>
    <property type="project" value="UniProtKB-UniRule"/>
</dbReference>
<feature type="compositionally biased region" description="Basic residues" evidence="13">
    <location>
        <begin position="26"/>
        <end position="35"/>
    </location>
</feature>
<feature type="domain" description="Ribosomal RNA methyltransferase FtsJ" evidence="14">
    <location>
        <begin position="54"/>
        <end position="232"/>
    </location>
</feature>
<comment type="similarity">
    <text evidence="11">Belongs to the class I-like SAM-binding methyltransferase superfamily. RNA methyltransferase RlmE family.</text>
</comment>
<evidence type="ECO:0000256" key="8">
    <source>
        <dbReference type="ARBA" id="ARBA00041995"/>
    </source>
</evidence>
<dbReference type="PIRSF" id="PIRSF005461">
    <property type="entry name" value="23S_rRNA_mtase"/>
    <property type="match status" value="1"/>
</dbReference>
<protein>
    <recommendedName>
        <fullName evidence="7 11">Ribosomal RNA large subunit methyltransferase E</fullName>
        <ecNumber evidence="6 11">2.1.1.166</ecNumber>
    </recommendedName>
    <alternativeName>
        <fullName evidence="9 11">23S rRNA Um2552 methyltransferase</fullName>
    </alternativeName>
    <alternativeName>
        <fullName evidence="8 11">rRNA (uridine-2'-O-)-methyltransferase</fullName>
    </alternativeName>
</protein>
<dbReference type="InterPro" id="IPR002877">
    <property type="entry name" value="RNA_MeTrfase_FtsJ_dom"/>
</dbReference>
<evidence type="ECO:0000256" key="5">
    <source>
        <dbReference type="ARBA" id="ARBA00037569"/>
    </source>
</evidence>
<feature type="binding site" evidence="11">
    <location>
        <position position="109"/>
    </location>
    <ligand>
        <name>S-adenosyl-L-methionine</name>
        <dbReference type="ChEBI" id="CHEBI:59789"/>
    </ligand>
</feature>
<keyword evidence="4 11" id="KW-0949">S-adenosyl-L-methionine</keyword>
<organism evidence="15 16">
    <name type="scientific">Nisaea acidiphila</name>
    <dbReference type="NCBI Taxonomy" id="1862145"/>
    <lineage>
        <taxon>Bacteria</taxon>
        <taxon>Pseudomonadati</taxon>
        <taxon>Pseudomonadota</taxon>
        <taxon>Alphaproteobacteria</taxon>
        <taxon>Rhodospirillales</taxon>
        <taxon>Thalassobaculaceae</taxon>
        <taxon>Nisaea</taxon>
    </lineage>
</organism>
<feature type="binding site" evidence="11">
    <location>
        <position position="88"/>
    </location>
    <ligand>
        <name>S-adenosyl-L-methionine</name>
        <dbReference type="ChEBI" id="CHEBI:59789"/>
    </ligand>
</feature>
<reference evidence="15" key="1">
    <citation type="submission" date="2022-08" db="EMBL/GenBank/DDBJ databases">
        <title>Nisaea acidiphila sp. nov., isolated from a marine algal debris and emended description of the genus Nisaea Urios et al. 2008.</title>
        <authorList>
            <person name="Kwon K."/>
        </authorList>
    </citation>
    <scope>NUCLEOTIDE SEQUENCE</scope>
    <source>
        <strain evidence="15">MEBiC11861</strain>
    </source>
</reference>
<evidence type="ECO:0000256" key="13">
    <source>
        <dbReference type="SAM" id="MobiDB-lite"/>
    </source>
</evidence>
<evidence type="ECO:0000256" key="12">
    <source>
        <dbReference type="PIRSR" id="PIRSR005461-1"/>
    </source>
</evidence>
<comment type="catalytic activity">
    <reaction evidence="10 11">
        <text>uridine(2552) in 23S rRNA + S-adenosyl-L-methionine = 2'-O-methyluridine(2552) in 23S rRNA + S-adenosyl-L-homocysteine + H(+)</text>
        <dbReference type="Rhea" id="RHEA:42720"/>
        <dbReference type="Rhea" id="RHEA-COMP:10202"/>
        <dbReference type="Rhea" id="RHEA-COMP:10203"/>
        <dbReference type="ChEBI" id="CHEBI:15378"/>
        <dbReference type="ChEBI" id="CHEBI:57856"/>
        <dbReference type="ChEBI" id="CHEBI:59789"/>
        <dbReference type="ChEBI" id="CHEBI:65315"/>
        <dbReference type="ChEBI" id="CHEBI:74478"/>
        <dbReference type="EC" id="2.1.1.166"/>
    </reaction>
</comment>
<evidence type="ECO:0000259" key="14">
    <source>
        <dbReference type="Pfam" id="PF01728"/>
    </source>
</evidence>
<feature type="binding site" evidence="11">
    <location>
        <position position="125"/>
    </location>
    <ligand>
        <name>S-adenosyl-L-methionine</name>
        <dbReference type="ChEBI" id="CHEBI:59789"/>
    </ligand>
</feature>
<name>A0A9J7AR14_9PROT</name>
<dbReference type="InterPro" id="IPR029063">
    <property type="entry name" value="SAM-dependent_MTases_sf"/>
</dbReference>
<dbReference type="Pfam" id="PF01728">
    <property type="entry name" value="FtsJ"/>
    <property type="match status" value="1"/>
</dbReference>
<feature type="compositionally biased region" description="Basic residues" evidence="13">
    <location>
        <begin position="1"/>
        <end position="11"/>
    </location>
</feature>
<dbReference type="HAMAP" id="MF_01547">
    <property type="entry name" value="RNA_methyltr_E"/>
    <property type="match status" value="1"/>
</dbReference>
<evidence type="ECO:0000313" key="15">
    <source>
        <dbReference type="EMBL" id="UUX49322.1"/>
    </source>
</evidence>
<dbReference type="GO" id="GO:0005737">
    <property type="term" value="C:cytoplasm"/>
    <property type="evidence" value="ECO:0007669"/>
    <property type="project" value="UniProtKB-SubCell"/>
</dbReference>
<evidence type="ECO:0000256" key="1">
    <source>
        <dbReference type="ARBA" id="ARBA00022552"/>
    </source>
</evidence>
<sequence>MTNKRGGRRGGRGSGSRMTSVELKNARRHKPSSQRWLRRQLNDPYVAEAQKLGYRSRAAFKLLQLDEKFRFLKPGQKVVDLGAAPGGWTQIAVPAVGADKGKGTVVGIDLLEMEPVPGADLFQGDFMTDEGLAALRARMDGPVDVVLSDMAASTTGHAPTDHLRTAALCEAAFEFAVEVLAEGGTFVAKVFKGGSEQEMLRRMKLAFSAVRHAKPAASRPESPEAYVVCTGFRGLPESERNQDAVAEDEDDGSDG</sequence>
<comment type="subcellular location">
    <subcellularLocation>
        <location evidence="11">Cytoplasm</location>
    </subcellularLocation>
</comment>
<evidence type="ECO:0000256" key="10">
    <source>
        <dbReference type="ARBA" id="ARBA00048970"/>
    </source>
</evidence>
<gene>
    <name evidence="11" type="primary">rlmE</name>
    <name evidence="11" type="synonym">ftsJ</name>
    <name evidence="11" type="synonym">rrmJ</name>
    <name evidence="15" type="ORF">NUH88_18220</name>
</gene>
<keyword evidence="11" id="KW-0963">Cytoplasm</keyword>
<evidence type="ECO:0000256" key="7">
    <source>
        <dbReference type="ARBA" id="ARBA00041129"/>
    </source>
</evidence>
<dbReference type="PANTHER" id="PTHR10920">
    <property type="entry name" value="RIBOSOMAL RNA METHYLTRANSFERASE"/>
    <property type="match status" value="1"/>
</dbReference>
<dbReference type="RefSeq" id="WP_257767898.1">
    <property type="nucleotide sequence ID" value="NZ_CP102480.1"/>
</dbReference>